<evidence type="ECO:0000259" key="1">
    <source>
        <dbReference type="Pfam" id="PF00561"/>
    </source>
</evidence>
<dbReference type="InterPro" id="IPR000073">
    <property type="entry name" value="AB_hydrolase_1"/>
</dbReference>
<organism evidence="3 4">
    <name type="scientific">Deinococcus antarcticus</name>
    <dbReference type="NCBI Taxonomy" id="1298767"/>
    <lineage>
        <taxon>Bacteria</taxon>
        <taxon>Thermotogati</taxon>
        <taxon>Deinococcota</taxon>
        <taxon>Deinococci</taxon>
        <taxon>Deinococcales</taxon>
        <taxon>Deinococcaceae</taxon>
        <taxon>Deinococcus</taxon>
    </lineage>
</organism>
<evidence type="ECO:0000313" key="4">
    <source>
        <dbReference type="Proteomes" id="UP001595748"/>
    </source>
</evidence>
<dbReference type="NCBIfam" id="TIGR02427">
    <property type="entry name" value="protocat_pcaD"/>
    <property type="match status" value="1"/>
</dbReference>
<comment type="caution">
    <text evidence="3">The sequence shown here is derived from an EMBL/GenBank/DDBJ whole genome shotgun (WGS) entry which is preliminary data.</text>
</comment>
<accession>A0ABV8ACU3</accession>
<dbReference type="Proteomes" id="UP001595748">
    <property type="component" value="Unassembled WGS sequence"/>
</dbReference>
<dbReference type="Pfam" id="PF02627">
    <property type="entry name" value="CMD"/>
    <property type="match status" value="1"/>
</dbReference>
<dbReference type="RefSeq" id="WP_380080166.1">
    <property type="nucleotide sequence ID" value="NZ_JBHRZF010000188.1"/>
</dbReference>
<name>A0ABV8ACU3_9DEIO</name>
<dbReference type="InterPro" id="IPR012788">
    <property type="entry name" value="Decarb_PcaC"/>
</dbReference>
<dbReference type="InterPro" id="IPR029032">
    <property type="entry name" value="AhpD-like"/>
</dbReference>
<dbReference type="PANTHER" id="PTHR33570:SF2">
    <property type="entry name" value="CARBOXYMUCONOLACTONE DECARBOXYLASE-LIKE DOMAIN-CONTAINING PROTEIN"/>
    <property type="match status" value="1"/>
</dbReference>
<evidence type="ECO:0000313" key="3">
    <source>
        <dbReference type="EMBL" id="MFC3862362.1"/>
    </source>
</evidence>
<feature type="domain" description="AB hydrolase-1" evidence="1">
    <location>
        <begin position="36"/>
        <end position="259"/>
    </location>
</feature>
<sequence>MTNPNLNRPQRGPTFAQAGEVTLHYRLSGPRHAAHTLVFLNSLGSDFSIWDEVAASLNRQYHVLQYDKRGHGLSDATPAPYTMRDHSTDLKRLLDALGLEKVVLCGVSVGGMIAQDFAAAFPERTGGLVLCDTGMKIGTPETWNPRIQAAEDKDLDRVADAALARWFTPEFFAGRPAEVRGYRNMITRTSPQGYAGTCFALRDTDLTGQTRALKVPAMVVCGADDTSTPPELNQALADALGVPLQQIPHCAHIPSVEKPGTVTRLIESFLAALEGAGQRYDAGMRVRRSVLGDAHVDRASGNVSDLDRDFQTYITEYAWGGPWSRGVLDTHTRHLITLAVLTALPREHELEMHIRSTRNTGVTPEELREVFMHTAVYAGVPVANRALQIAKQVLADVPAQEEE</sequence>
<dbReference type="EC" id="3.1.1.24" evidence="3"/>
<dbReference type="InterPro" id="IPR052512">
    <property type="entry name" value="4CMD/NDH-1_regulator"/>
</dbReference>
<protein>
    <submittedName>
        <fullName evidence="3">3-oxoadipate enol-lactonase</fullName>
        <ecNumber evidence="3">3.1.1.24</ecNumber>
    </submittedName>
</protein>
<dbReference type="InterPro" id="IPR029058">
    <property type="entry name" value="AB_hydrolase_fold"/>
</dbReference>
<proteinExistence type="predicted"/>
<keyword evidence="3" id="KW-0378">Hydrolase</keyword>
<dbReference type="Pfam" id="PF00561">
    <property type="entry name" value="Abhydrolase_1"/>
    <property type="match status" value="1"/>
</dbReference>
<dbReference type="InterPro" id="IPR003779">
    <property type="entry name" value="CMD-like"/>
</dbReference>
<evidence type="ECO:0000259" key="2">
    <source>
        <dbReference type="Pfam" id="PF02627"/>
    </source>
</evidence>
<feature type="domain" description="Carboxymuconolactone decarboxylase-like" evidence="2">
    <location>
        <begin position="309"/>
        <end position="391"/>
    </location>
</feature>
<dbReference type="EMBL" id="JBHRZF010000188">
    <property type="protein sequence ID" value="MFC3862362.1"/>
    <property type="molecule type" value="Genomic_DNA"/>
</dbReference>
<gene>
    <name evidence="3" type="primary">pcaD</name>
    <name evidence="3" type="ORF">ACFOPQ_16490</name>
</gene>
<dbReference type="InterPro" id="IPR026968">
    <property type="entry name" value="PcaD/CatD"/>
</dbReference>
<dbReference type="PRINTS" id="PR00111">
    <property type="entry name" value="ABHYDROLASE"/>
</dbReference>
<dbReference type="Gene3D" id="1.20.1290.10">
    <property type="entry name" value="AhpD-like"/>
    <property type="match status" value="1"/>
</dbReference>
<dbReference type="SUPFAM" id="SSF53474">
    <property type="entry name" value="alpha/beta-Hydrolases"/>
    <property type="match status" value="1"/>
</dbReference>
<dbReference type="Gene3D" id="3.40.50.1820">
    <property type="entry name" value="alpha/beta hydrolase"/>
    <property type="match status" value="1"/>
</dbReference>
<keyword evidence="4" id="KW-1185">Reference proteome</keyword>
<dbReference type="NCBIfam" id="TIGR02425">
    <property type="entry name" value="decarb_PcaC"/>
    <property type="match status" value="1"/>
</dbReference>
<dbReference type="SUPFAM" id="SSF69118">
    <property type="entry name" value="AhpD-like"/>
    <property type="match status" value="1"/>
</dbReference>
<reference evidence="4" key="1">
    <citation type="journal article" date="2019" name="Int. J. Syst. Evol. Microbiol.">
        <title>The Global Catalogue of Microorganisms (GCM) 10K type strain sequencing project: providing services to taxonomists for standard genome sequencing and annotation.</title>
        <authorList>
            <consortium name="The Broad Institute Genomics Platform"/>
            <consortium name="The Broad Institute Genome Sequencing Center for Infectious Disease"/>
            <person name="Wu L."/>
            <person name="Ma J."/>
        </authorList>
    </citation>
    <scope>NUCLEOTIDE SEQUENCE [LARGE SCALE GENOMIC DNA]</scope>
    <source>
        <strain evidence="4">CCTCC AB 2013263</strain>
    </source>
</reference>
<dbReference type="GO" id="GO:0047570">
    <property type="term" value="F:3-oxoadipate enol-lactonase activity"/>
    <property type="evidence" value="ECO:0007669"/>
    <property type="project" value="UniProtKB-EC"/>
</dbReference>
<dbReference type="PANTHER" id="PTHR33570">
    <property type="entry name" value="4-CARBOXYMUCONOLACTONE DECARBOXYLASE FAMILY PROTEIN"/>
    <property type="match status" value="1"/>
</dbReference>